<evidence type="ECO:0000256" key="6">
    <source>
        <dbReference type="ARBA" id="ARBA00015850"/>
    </source>
</evidence>
<organism evidence="20 21">
    <name type="scientific">Alkalimarinus alittae</name>
    <dbReference type="NCBI Taxonomy" id="2961619"/>
    <lineage>
        <taxon>Bacteria</taxon>
        <taxon>Pseudomonadati</taxon>
        <taxon>Pseudomonadota</taxon>
        <taxon>Gammaproteobacteria</taxon>
        <taxon>Alteromonadales</taxon>
        <taxon>Alteromonadaceae</taxon>
        <taxon>Alkalimarinus</taxon>
    </lineage>
</organism>
<name>A0ABY6N3P8_9ALTE</name>
<evidence type="ECO:0000256" key="19">
    <source>
        <dbReference type="HAMAP-Rule" id="MF_00719"/>
    </source>
</evidence>
<dbReference type="HAMAP" id="MF_00719">
    <property type="entry name" value="CobS"/>
    <property type="match status" value="1"/>
</dbReference>
<comment type="similarity">
    <text evidence="4 19">Belongs to the CobS family.</text>
</comment>
<comment type="function">
    <text evidence="14 19">Joins adenosylcobinamide-GDP and alpha-ribazole to generate adenosylcobalamin (Ado-cobalamin). Also synthesizes adenosylcobalamin 5'-phosphate from adenosylcobinamide-GDP and alpha-ribazole 5'-phosphate.</text>
</comment>
<evidence type="ECO:0000256" key="16">
    <source>
        <dbReference type="ARBA" id="ARBA00032853"/>
    </source>
</evidence>
<keyword evidence="13 19" id="KW-0472">Membrane</keyword>
<evidence type="ECO:0000256" key="1">
    <source>
        <dbReference type="ARBA" id="ARBA00001946"/>
    </source>
</evidence>
<accession>A0ABY6N3P8</accession>
<feature type="transmembrane region" description="Helical" evidence="19">
    <location>
        <begin position="41"/>
        <end position="61"/>
    </location>
</feature>
<sequence>MKNINWREELDLFFTALMFLTRIPSPKWVKFEERYLNESARYFPLVGLVVGVIAAVAYALLSILLGPLLAIILSMALTIWVTGAFHEDGLADMCDGFGGGWKKDQILHIMKDSRLGTYGSVGLFLVIAIKFMALLTLALMSPDVSVSTAAGVQASLPLLNGDYSSAVVVAFLVAHPLSRLFSISFIHSLEYVQDIDQSKVRPLASHLSNNGVLFAGLSVVAVLMLLNLITVMSLLSVLFVMHIILSRYLVGKIGGYTGDCLGAAQQLSEVMVYIVLCAFISY</sequence>
<proteinExistence type="inferred from homology"/>
<comment type="pathway">
    <text evidence="3 19">Cofactor biosynthesis; adenosylcobalamin biosynthesis; adenosylcobalamin from cob(II)yrinate a,c-diamide: step 7/7.</text>
</comment>
<feature type="transmembrane region" description="Helical" evidence="19">
    <location>
        <begin position="207"/>
        <end position="226"/>
    </location>
</feature>
<dbReference type="RefSeq" id="WP_265048228.1">
    <property type="nucleotide sequence ID" value="NZ_CP100390.1"/>
</dbReference>
<comment type="cofactor">
    <cofactor evidence="1 19">
        <name>Mg(2+)</name>
        <dbReference type="ChEBI" id="CHEBI:18420"/>
    </cofactor>
</comment>
<evidence type="ECO:0000313" key="20">
    <source>
        <dbReference type="EMBL" id="UZE96743.1"/>
    </source>
</evidence>
<comment type="catalytic activity">
    <reaction evidence="18 19">
        <text>alpha-ribazole 5'-phosphate + adenosylcob(III)inamide-GDP = adenosylcob(III)alamin 5'-phosphate + GMP + H(+)</text>
        <dbReference type="Rhea" id="RHEA:23560"/>
        <dbReference type="ChEBI" id="CHEBI:15378"/>
        <dbReference type="ChEBI" id="CHEBI:57918"/>
        <dbReference type="ChEBI" id="CHEBI:58115"/>
        <dbReference type="ChEBI" id="CHEBI:60487"/>
        <dbReference type="ChEBI" id="CHEBI:60493"/>
        <dbReference type="EC" id="2.7.8.26"/>
    </reaction>
</comment>
<evidence type="ECO:0000256" key="2">
    <source>
        <dbReference type="ARBA" id="ARBA00004651"/>
    </source>
</evidence>
<dbReference type="PANTHER" id="PTHR34148">
    <property type="entry name" value="ADENOSYLCOBINAMIDE-GDP RIBAZOLETRANSFERASE"/>
    <property type="match status" value="1"/>
</dbReference>
<gene>
    <name evidence="19" type="primary">cobS</name>
    <name evidence="20" type="ORF">NKI27_03045</name>
</gene>
<dbReference type="EMBL" id="CP100390">
    <property type="protein sequence ID" value="UZE96743.1"/>
    <property type="molecule type" value="Genomic_DNA"/>
</dbReference>
<keyword evidence="12 19" id="KW-1133">Transmembrane helix</keyword>
<feature type="transmembrane region" description="Helical" evidence="19">
    <location>
        <begin position="115"/>
        <end position="139"/>
    </location>
</feature>
<protein>
    <recommendedName>
        <fullName evidence="6 19">Adenosylcobinamide-GDP ribazoletransferase</fullName>
        <ecNumber evidence="5 19">2.7.8.26</ecNumber>
    </recommendedName>
    <alternativeName>
        <fullName evidence="16 19">Cobalamin synthase</fullName>
    </alternativeName>
    <alternativeName>
        <fullName evidence="15 19">Cobalamin-5'-phosphate synthase</fullName>
    </alternativeName>
</protein>
<evidence type="ECO:0000313" key="21">
    <source>
        <dbReference type="Proteomes" id="UP001163739"/>
    </source>
</evidence>
<feature type="transmembrane region" description="Helical" evidence="19">
    <location>
        <begin position="232"/>
        <end position="250"/>
    </location>
</feature>
<evidence type="ECO:0000256" key="4">
    <source>
        <dbReference type="ARBA" id="ARBA00010561"/>
    </source>
</evidence>
<evidence type="ECO:0000256" key="9">
    <source>
        <dbReference type="ARBA" id="ARBA00022679"/>
    </source>
</evidence>
<keyword evidence="7 19" id="KW-1003">Cell membrane</keyword>
<comment type="catalytic activity">
    <reaction evidence="17 19">
        <text>alpha-ribazole + adenosylcob(III)inamide-GDP = adenosylcob(III)alamin + GMP + H(+)</text>
        <dbReference type="Rhea" id="RHEA:16049"/>
        <dbReference type="ChEBI" id="CHEBI:10329"/>
        <dbReference type="ChEBI" id="CHEBI:15378"/>
        <dbReference type="ChEBI" id="CHEBI:18408"/>
        <dbReference type="ChEBI" id="CHEBI:58115"/>
        <dbReference type="ChEBI" id="CHEBI:60487"/>
        <dbReference type="EC" id="2.7.8.26"/>
    </reaction>
</comment>
<feature type="transmembrane region" description="Helical" evidence="19">
    <location>
        <begin position="163"/>
        <end position="186"/>
    </location>
</feature>
<dbReference type="InterPro" id="IPR003805">
    <property type="entry name" value="CobS"/>
</dbReference>
<keyword evidence="11 19" id="KW-0460">Magnesium</keyword>
<reference evidence="20" key="1">
    <citation type="submission" date="2022-06" db="EMBL/GenBank/DDBJ databases">
        <title>Alkalimarinus sp. nov., isolated from gut of a Alitta virens.</title>
        <authorList>
            <person name="Yang A.I."/>
            <person name="Shin N.-R."/>
        </authorList>
    </citation>
    <scope>NUCLEOTIDE SEQUENCE</scope>
    <source>
        <strain evidence="20">A2M4</strain>
    </source>
</reference>
<feature type="transmembrane region" description="Helical" evidence="19">
    <location>
        <begin position="67"/>
        <end position="85"/>
    </location>
</feature>
<keyword evidence="21" id="KW-1185">Reference proteome</keyword>
<evidence type="ECO:0000256" key="7">
    <source>
        <dbReference type="ARBA" id="ARBA00022475"/>
    </source>
</evidence>
<evidence type="ECO:0000256" key="12">
    <source>
        <dbReference type="ARBA" id="ARBA00022989"/>
    </source>
</evidence>
<evidence type="ECO:0000256" key="13">
    <source>
        <dbReference type="ARBA" id="ARBA00023136"/>
    </source>
</evidence>
<dbReference type="EC" id="2.7.8.26" evidence="5 19"/>
<dbReference type="Pfam" id="PF02654">
    <property type="entry name" value="CobS"/>
    <property type="match status" value="1"/>
</dbReference>
<keyword evidence="8 19" id="KW-0169">Cobalamin biosynthesis</keyword>
<evidence type="ECO:0000256" key="15">
    <source>
        <dbReference type="ARBA" id="ARBA00032605"/>
    </source>
</evidence>
<dbReference type="GO" id="GO:0051073">
    <property type="term" value="F:adenosylcobinamide-GDP ribazoletransferase activity"/>
    <property type="evidence" value="ECO:0007669"/>
    <property type="project" value="UniProtKB-EC"/>
</dbReference>
<keyword evidence="10 19" id="KW-0812">Transmembrane</keyword>
<evidence type="ECO:0000256" key="14">
    <source>
        <dbReference type="ARBA" id="ARBA00025228"/>
    </source>
</evidence>
<dbReference type="NCBIfam" id="NF001277">
    <property type="entry name" value="PRK00235.1-3"/>
    <property type="match status" value="1"/>
</dbReference>
<evidence type="ECO:0000256" key="5">
    <source>
        <dbReference type="ARBA" id="ARBA00013200"/>
    </source>
</evidence>
<evidence type="ECO:0000256" key="18">
    <source>
        <dbReference type="ARBA" id="ARBA00049504"/>
    </source>
</evidence>
<dbReference type="Proteomes" id="UP001163739">
    <property type="component" value="Chromosome"/>
</dbReference>
<evidence type="ECO:0000256" key="8">
    <source>
        <dbReference type="ARBA" id="ARBA00022573"/>
    </source>
</evidence>
<comment type="subcellular location">
    <subcellularLocation>
        <location evidence="2 19">Cell membrane</location>
        <topology evidence="2 19">Multi-pass membrane protein</topology>
    </subcellularLocation>
</comment>
<evidence type="ECO:0000256" key="3">
    <source>
        <dbReference type="ARBA" id="ARBA00004663"/>
    </source>
</evidence>
<evidence type="ECO:0000256" key="10">
    <source>
        <dbReference type="ARBA" id="ARBA00022692"/>
    </source>
</evidence>
<evidence type="ECO:0000256" key="17">
    <source>
        <dbReference type="ARBA" id="ARBA00048623"/>
    </source>
</evidence>
<keyword evidence="9 19" id="KW-0808">Transferase</keyword>
<evidence type="ECO:0000256" key="11">
    <source>
        <dbReference type="ARBA" id="ARBA00022842"/>
    </source>
</evidence>
<dbReference type="PANTHER" id="PTHR34148:SF1">
    <property type="entry name" value="ADENOSYLCOBINAMIDE-GDP RIBAZOLETRANSFERASE"/>
    <property type="match status" value="1"/>
</dbReference>